<gene>
    <name evidence="4" type="primary">purN</name>
    <name evidence="6" type="ORF">ADM99_12930</name>
</gene>
<evidence type="ECO:0000256" key="1">
    <source>
        <dbReference type="ARBA" id="ARBA00005054"/>
    </source>
</evidence>
<keyword evidence="3 4" id="KW-0658">Purine biosynthesis</keyword>
<evidence type="ECO:0000313" key="7">
    <source>
        <dbReference type="Proteomes" id="UP000050430"/>
    </source>
</evidence>
<dbReference type="Gene3D" id="3.40.50.170">
    <property type="entry name" value="Formyl transferase, N-terminal domain"/>
    <property type="match status" value="1"/>
</dbReference>
<feature type="binding site" evidence="4">
    <location>
        <position position="67"/>
    </location>
    <ligand>
        <name>(6R)-10-formyltetrahydrofolate</name>
        <dbReference type="ChEBI" id="CHEBI:195366"/>
    </ligand>
</feature>
<name>A0A0P6WXI7_9CHLR</name>
<feature type="domain" description="Formyl transferase N-terminal" evidence="5">
    <location>
        <begin position="6"/>
        <end position="189"/>
    </location>
</feature>
<dbReference type="HAMAP" id="MF_01930">
    <property type="entry name" value="PurN"/>
    <property type="match status" value="1"/>
</dbReference>
<comment type="catalytic activity">
    <reaction evidence="4">
        <text>N(1)-(5-phospho-beta-D-ribosyl)glycinamide + (6R)-10-formyltetrahydrofolate = N(2)-formyl-N(1)-(5-phospho-beta-D-ribosyl)glycinamide + (6S)-5,6,7,8-tetrahydrofolate + H(+)</text>
        <dbReference type="Rhea" id="RHEA:15053"/>
        <dbReference type="ChEBI" id="CHEBI:15378"/>
        <dbReference type="ChEBI" id="CHEBI:57453"/>
        <dbReference type="ChEBI" id="CHEBI:143788"/>
        <dbReference type="ChEBI" id="CHEBI:147286"/>
        <dbReference type="ChEBI" id="CHEBI:195366"/>
        <dbReference type="EC" id="2.1.2.2"/>
    </reaction>
</comment>
<dbReference type="RefSeq" id="WP_062422910.1">
    <property type="nucleotide sequence ID" value="NZ_BBYA01000011.1"/>
</dbReference>
<dbReference type="InterPro" id="IPR004607">
    <property type="entry name" value="GART"/>
</dbReference>
<feature type="binding site" evidence="4">
    <location>
        <position position="109"/>
    </location>
    <ligand>
        <name>(6R)-10-formyltetrahydrofolate</name>
        <dbReference type="ChEBI" id="CHEBI:195366"/>
    </ligand>
</feature>
<comment type="function">
    <text evidence="4">Catalyzes the transfer of a formyl group from 10-formyltetrahydrofolate to 5-phospho-ribosyl-glycinamide (GAR), producing 5-phospho-ribosyl-N-formylglycinamide (FGAR) and tetrahydrofolate.</text>
</comment>
<dbReference type="STRING" id="229920.ADM99_12930"/>
<accession>A0A0P6WXI7</accession>
<dbReference type="CDD" id="cd08645">
    <property type="entry name" value="FMT_core_GART"/>
    <property type="match status" value="1"/>
</dbReference>
<dbReference type="Pfam" id="PF00551">
    <property type="entry name" value="Formyl_trans_N"/>
    <property type="match status" value="1"/>
</dbReference>
<feature type="binding site" evidence="4">
    <location>
        <begin position="14"/>
        <end position="16"/>
    </location>
    <ligand>
        <name>N(1)-(5-phospho-beta-D-ribosyl)glycinamide</name>
        <dbReference type="ChEBI" id="CHEBI:143788"/>
    </ligand>
</feature>
<dbReference type="EMBL" id="LGCK01000012">
    <property type="protein sequence ID" value="KPL71157.1"/>
    <property type="molecule type" value="Genomic_DNA"/>
</dbReference>
<dbReference type="GO" id="GO:0004644">
    <property type="term" value="F:phosphoribosylglycinamide formyltransferase activity"/>
    <property type="evidence" value="ECO:0007669"/>
    <property type="project" value="UniProtKB-UniRule"/>
</dbReference>
<dbReference type="InterPro" id="IPR036477">
    <property type="entry name" value="Formyl_transf_N_sf"/>
</dbReference>
<organism evidence="6 7">
    <name type="scientific">Leptolinea tardivitalis</name>
    <dbReference type="NCBI Taxonomy" id="229920"/>
    <lineage>
        <taxon>Bacteria</taxon>
        <taxon>Bacillati</taxon>
        <taxon>Chloroflexota</taxon>
        <taxon>Anaerolineae</taxon>
        <taxon>Anaerolineales</taxon>
        <taxon>Anaerolineaceae</taxon>
        <taxon>Leptolinea</taxon>
    </lineage>
</organism>
<comment type="caution">
    <text evidence="6">The sequence shown here is derived from an EMBL/GenBank/DDBJ whole genome shotgun (WGS) entry which is preliminary data.</text>
</comment>
<dbReference type="PANTHER" id="PTHR43369:SF2">
    <property type="entry name" value="PHOSPHORIBOSYLGLYCINAMIDE FORMYLTRANSFERASE"/>
    <property type="match status" value="1"/>
</dbReference>
<protein>
    <recommendedName>
        <fullName evidence="4">Phosphoribosylglycinamide formyltransferase</fullName>
        <ecNumber evidence="4">2.1.2.2</ecNumber>
    </recommendedName>
    <alternativeName>
        <fullName evidence="4">5'-phosphoribosylglycinamide transformylase</fullName>
    </alternativeName>
    <alternativeName>
        <fullName evidence="4">GAR transformylase</fullName>
        <shortName evidence="4">GART</shortName>
    </alternativeName>
</protein>
<keyword evidence="7" id="KW-1185">Reference proteome</keyword>
<dbReference type="AlphaFoldDB" id="A0A0P6WXI7"/>
<dbReference type="SUPFAM" id="SSF53328">
    <property type="entry name" value="Formyltransferase"/>
    <property type="match status" value="1"/>
</dbReference>
<dbReference type="PATRIC" id="fig|229920.5.peg.2911"/>
<evidence type="ECO:0000259" key="5">
    <source>
        <dbReference type="Pfam" id="PF00551"/>
    </source>
</evidence>
<evidence type="ECO:0000313" key="6">
    <source>
        <dbReference type="EMBL" id="KPL71157.1"/>
    </source>
</evidence>
<feature type="site" description="Raises pKa of active site His" evidence="4">
    <location>
        <position position="152"/>
    </location>
</feature>
<dbReference type="NCBIfam" id="TIGR00639">
    <property type="entry name" value="PurN"/>
    <property type="match status" value="1"/>
</dbReference>
<feature type="active site" description="Proton donor" evidence="4">
    <location>
        <position position="111"/>
    </location>
</feature>
<comment type="similarity">
    <text evidence="4">Belongs to the GART family.</text>
</comment>
<dbReference type="Proteomes" id="UP000050430">
    <property type="component" value="Unassembled WGS sequence"/>
</dbReference>
<proteinExistence type="inferred from homology"/>
<dbReference type="OrthoDB" id="9806170at2"/>
<evidence type="ECO:0000256" key="4">
    <source>
        <dbReference type="HAMAP-Rule" id="MF_01930"/>
    </source>
</evidence>
<dbReference type="UniPathway" id="UPA00074">
    <property type="reaction ID" value="UER00126"/>
</dbReference>
<feature type="binding site" evidence="4">
    <location>
        <begin position="92"/>
        <end position="95"/>
    </location>
    <ligand>
        <name>(6R)-10-formyltetrahydrofolate</name>
        <dbReference type="ChEBI" id="CHEBI:195366"/>
    </ligand>
</feature>
<comment type="pathway">
    <text evidence="1 4">Purine metabolism; IMP biosynthesis via de novo pathway; N(2)-formyl-N(1)-(5-phospho-D-ribosyl)glycinamide from N(1)-(5-phospho-D-ribosyl)glycinamide (10-formyl THF route): step 1/1.</text>
</comment>
<dbReference type="GO" id="GO:0005737">
    <property type="term" value="C:cytoplasm"/>
    <property type="evidence" value="ECO:0007669"/>
    <property type="project" value="TreeGrafter"/>
</dbReference>
<reference evidence="6 7" key="1">
    <citation type="submission" date="2015-07" db="EMBL/GenBank/DDBJ databases">
        <title>Genome sequence of Leptolinea tardivitalis DSM 16556.</title>
        <authorList>
            <person name="Hemp J."/>
            <person name="Ward L.M."/>
            <person name="Pace L.A."/>
            <person name="Fischer W.W."/>
        </authorList>
    </citation>
    <scope>NUCLEOTIDE SEQUENCE [LARGE SCALE GENOMIC DNA]</scope>
    <source>
        <strain evidence="6 7">YMTK-2</strain>
    </source>
</reference>
<evidence type="ECO:0000256" key="2">
    <source>
        <dbReference type="ARBA" id="ARBA00022679"/>
    </source>
</evidence>
<dbReference type="GO" id="GO:0006189">
    <property type="term" value="P:'de novo' IMP biosynthetic process"/>
    <property type="evidence" value="ECO:0007669"/>
    <property type="project" value="UniProtKB-UniRule"/>
</dbReference>
<dbReference type="InterPro" id="IPR002376">
    <property type="entry name" value="Formyl_transf_N"/>
</dbReference>
<sequence length="201" mass="22242">MTQAGLVVLISGNGSNLQAILDAISTGELPAEVRAVISNKKDAYGLERARKAGVPAVVKSRRSDQNRAEYDTELANLVAGYQPDLIVLAGWMRLLTLNFLGRFPGRVINLHPALPGMFPGVDAIERAYEAYHRGEIKYTGIMVHYVPDEGVDIGPIINQQIVEIRPSDTLEELEMRVHACEHELLVKTIQQLINQMEEEDA</sequence>
<dbReference type="EC" id="2.1.2.2" evidence="4"/>
<keyword evidence="2 4" id="KW-0808">Transferase</keyword>
<dbReference type="PANTHER" id="PTHR43369">
    <property type="entry name" value="PHOSPHORIBOSYLGLYCINAMIDE FORMYLTRANSFERASE"/>
    <property type="match status" value="1"/>
</dbReference>
<evidence type="ECO:0000256" key="3">
    <source>
        <dbReference type="ARBA" id="ARBA00022755"/>
    </source>
</evidence>